<evidence type="ECO:0000313" key="2">
    <source>
        <dbReference type="EMBL" id="EJD34826.1"/>
    </source>
</evidence>
<dbReference type="InParanoid" id="J0D764"/>
<keyword evidence="3" id="KW-1185">Reference proteome</keyword>
<dbReference type="Pfam" id="PF18803">
    <property type="entry name" value="CxC2"/>
    <property type="match status" value="1"/>
</dbReference>
<evidence type="ECO:0000313" key="3">
    <source>
        <dbReference type="Proteomes" id="UP000006514"/>
    </source>
</evidence>
<dbReference type="Pfam" id="PF18758">
    <property type="entry name" value="KDZ"/>
    <property type="match status" value="1"/>
</dbReference>
<name>J0D764_AURST</name>
<dbReference type="OMA" id="FREYICK"/>
<organism evidence="2 3">
    <name type="scientific">Auricularia subglabra (strain TFB-10046 / SS5)</name>
    <name type="common">White-rot fungus</name>
    <name type="synonym">Auricularia delicata (strain TFB10046)</name>
    <dbReference type="NCBI Taxonomy" id="717982"/>
    <lineage>
        <taxon>Eukaryota</taxon>
        <taxon>Fungi</taxon>
        <taxon>Dikarya</taxon>
        <taxon>Basidiomycota</taxon>
        <taxon>Agaricomycotina</taxon>
        <taxon>Agaricomycetes</taxon>
        <taxon>Auriculariales</taxon>
        <taxon>Auriculariaceae</taxon>
        <taxon>Auricularia</taxon>
    </lineage>
</organism>
<dbReference type="AlphaFoldDB" id="J0D764"/>
<dbReference type="EMBL" id="JH687918">
    <property type="protein sequence ID" value="EJD34826.1"/>
    <property type="molecule type" value="Genomic_DNA"/>
</dbReference>
<feature type="domain" description="CxC2-like cysteine cluster KDZ transposase-associated" evidence="1">
    <location>
        <begin position="170"/>
        <end position="276"/>
    </location>
</feature>
<evidence type="ECO:0000259" key="1">
    <source>
        <dbReference type="Pfam" id="PF18803"/>
    </source>
</evidence>
<dbReference type="KEGG" id="adl:AURDEDRAFT_75824"/>
<accession>J0D764</accession>
<gene>
    <name evidence="2" type="ORF">AURDEDRAFT_75824</name>
</gene>
<dbReference type="eggNOG" id="ENOG502S623">
    <property type="taxonomic scope" value="Eukaryota"/>
</dbReference>
<dbReference type="OrthoDB" id="3257613at2759"/>
<sequence length="463" mass="52685">MFPYLGFLAVDQLRLPLIPRTIRVTRCYNTRCTTTTTTTTTKVRPRRYPPTVVGRRYASHERSLSKEFVLIFTSYYYILLLLVSQPISTVMAEFMQRQSEILDYMFAREADARTSVSCACRSATDPAIYRCRECILLPPCCGKCMKLSHSHAPFHRIEAWTGSYFARSSLTALGYELCLGHDGARCPNATTQECTKLMVIVHTNGVHRLNVVFCACASCAQKPYQMLQSSLYPATWTSPATAFTFQLMEHYHLDSLQSRKPAYDYWALLRRLTDNTRAKPVPDRYEELLRVSWEWRVLKMMKRSGQALGISEFLPNHSNSMAIPCFACPIPGFNLPPNWKDLVTKDNRHEYTLFLGIDGNYQAVRKKKRHDPLDIPLLDGQGYFTNSTKYKAFLKRISANESDNHTSSCANLKSMKIFTRRKGLDVSGVAGVTCRHSCWRANSMVDLEVGEKSVYTSTPLGGI</sequence>
<protein>
    <recommendedName>
        <fullName evidence="1">CxC2-like cysteine cluster KDZ transposase-associated domain-containing protein</fullName>
    </recommendedName>
</protein>
<reference evidence="3" key="1">
    <citation type="journal article" date="2012" name="Science">
        <title>The Paleozoic origin of enzymatic lignin decomposition reconstructed from 31 fungal genomes.</title>
        <authorList>
            <person name="Floudas D."/>
            <person name="Binder M."/>
            <person name="Riley R."/>
            <person name="Barry K."/>
            <person name="Blanchette R.A."/>
            <person name="Henrissat B."/>
            <person name="Martinez A.T."/>
            <person name="Otillar R."/>
            <person name="Spatafora J.W."/>
            <person name="Yadav J.S."/>
            <person name="Aerts A."/>
            <person name="Benoit I."/>
            <person name="Boyd A."/>
            <person name="Carlson A."/>
            <person name="Copeland A."/>
            <person name="Coutinho P.M."/>
            <person name="de Vries R.P."/>
            <person name="Ferreira P."/>
            <person name="Findley K."/>
            <person name="Foster B."/>
            <person name="Gaskell J."/>
            <person name="Glotzer D."/>
            <person name="Gorecki P."/>
            <person name="Heitman J."/>
            <person name="Hesse C."/>
            <person name="Hori C."/>
            <person name="Igarashi K."/>
            <person name="Jurgens J.A."/>
            <person name="Kallen N."/>
            <person name="Kersten P."/>
            <person name="Kohler A."/>
            <person name="Kuees U."/>
            <person name="Kumar T.K.A."/>
            <person name="Kuo A."/>
            <person name="LaButti K."/>
            <person name="Larrondo L.F."/>
            <person name="Lindquist E."/>
            <person name="Ling A."/>
            <person name="Lombard V."/>
            <person name="Lucas S."/>
            <person name="Lundell T."/>
            <person name="Martin R."/>
            <person name="McLaughlin D.J."/>
            <person name="Morgenstern I."/>
            <person name="Morin E."/>
            <person name="Murat C."/>
            <person name="Nagy L.G."/>
            <person name="Nolan M."/>
            <person name="Ohm R.A."/>
            <person name="Patyshakuliyeva A."/>
            <person name="Rokas A."/>
            <person name="Ruiz-Duenas F.J."/>
            <person name="Sabat G."/>
            <person name="Salamov A."/>
            <person name="Samejima M."/>
            <person name="Schmutz J."/>
            <person name="Slot J.C."/>
            <person name="St John F."/>
            <person name="Stenlid J."/>
            <person name="Sun H."/>
            <person name="Sun S."/>
            <person name="Syed K."/>
            <person name="Tsang A."/>
            <person name="Wiebenga A."/>
            <person name="Young D."/>
            <person name="Pisabarro A."/>
            <person name="Eastwood D.C."/>
            <person name="Martin F."/>
            <person name="Cullen D."/>
            <person name="Grigoriev I.V."/>
            <person name="Hibbett D.S."/>
        </authorList>
    </citation>
    <scope>NUCLEOTIDE SEQUENCE [LARGE SCALE GENOMIC DNA]</scope>
    <source>
        <strain evidence="3">TFB10046</strain>
    </source>
</reference>
<dbReference type="InterPro" id="IPR040521">
    <property type="entry name" value="KDZ"/>
</dbReference>
<dbReference type="Proteomes" id="UP000006514">
    <property type="component" value="Unassembled WGS sequence"/>
</dbReference>
<dbReference type="InterPro" id="IPR041457">
    <property type="entry name" value="CxC2_KDZ-assoc"/>
</dbReference>
<proteinExistence type="predicted"/>